<keyword evidence="3" id="KW-1185">Reference proteome</keyword>
<name>A0ABR9MXP8_9MICO</name>
<dbReference type="CDD" id="cd00093">
    <property type="entry name" value="HTH_XRE"/>
    <property type="match status" value="1"/>
</dbReference>
<dbReference type="SUPFAM" id="SSF47413">
    <property type="entry name" value="lambda repressor-like DNA-binding domains"/>
    <property type="match status" value="1"/>
</dbReference>
<sequence>MAESPGPLLRAAREAAGITLRTMAARTHYNAGYLSLIENGERPVPAGVADAYQRVLGTTDLGRLVTVTRSAASVDAATLDQVATMLGALRRIEDTTGVLSVLPAVRGMSATVDQLAREASAPVRERALHLAAEVTQYRGWLEHAVGADTAARRSMAAAVELAGEVGEPNRMAHALTFAATVTWSATGVLGETIDLSDGALSVRGAHPTLRAYAALRRSELLASLGETTEARDVLNMADDAIEDARDAEPPPSSLYWFTPGFGAVQRGAVLTLLGDTAQAIEEATAGLAEMPPEHRRTEWLASTLRKIDPDMTDA</sequence>
<proteinExistence type="predicted"/>
<comment type="caution">
    <text evidence="2">The sequence shown here is derived from an EMBL/GenBank/DDBJ whole genome shotgun (WGS) entry which is preliminary data.</text>
</comment>
<organism evidence="2 3">
    <name type="scientific">Myceligenerans pegani</name>
    <dbReference type="NCBI Taxonomy" id="2776917"/>
    <lineage>
        <taxon>Bacteria</taxon>
        <taxon>Bacillati</taxon>
        <taxon>Actinomycetota</taxon>
        <taxon>Actinomycetes</taxon>
        <taxon>Micrococcales</taxon>
        <taxon>Promicromonosporaceae</taxon>
        <taxon>Myceligenerans</taxon>
    </lineage>
</organism>
<dbReference type="SMART" id="SM00530">
    <property type="entry name" value="HTH_XRE"/>
    <property type="match status" value="1"/>
</dbReference>
<evidence type="ECO:0000259" key="1">
    <source>
        <dbReference type="PROSITE" id="PS50943"/>
    </source>
</evidence>
<gene>
    <name evidence="2" type="ORF">IHE71_10650</name>
</gene>
<dbReference type="Pfam" id="PF13560">
    <property type="entry name" value="HTH_31"/>
    <property type="match status" value="1"/>
</dbReference>
<dbReference type="InterPro" id="IPR001387">
    <property type="entry name" value="Cro/C1-type_HTH"/>
</dbReference>
<accession>A0ABR9MXP8</accession>
<protein>
    <submittedName>
        <fullName evidence="2">Helix-turn-helix domain-containing protein</fullName>
    </submittedName>
</protein>
<dbReference type="EMBL" id="JADAQT010000078">
    <property type="protein sequence ID" value="MBE1876165.1"/>
    <property type="molecule type" value="Genomic_DNA"/>
</dbReference>
<dbReference type="InterPro" id="IPR010982">
    <property type="entry name" value="Lambda_DNA-bd_dom_sf"/>
</dbReference>
<dbReference type="PROSITE" id="PS50943">
    <property type="entry name" value="HTH_CROC1"/>
    <property type="match status" value="1"/>
</dbReference>
<evidence type="ECO:0000313" key="2">
    <source>
        <dbReference type="EMBL" id="MBE1876165.1"/>
    </source>
</evidence>
<reference evidence="2 3" key="1">
    <citation type="submission" date="2020-10" db="EMBL/GenBank/DDBJ databases">
        <title>Myceligenerans pegani sp. nov., an endophytic actinomycete isolated from Peganum harmala L. in Xinjiang, China.</title>
        <authorList>
            <person name="Xin L."/>
        </authorList>
    </citation>
    <scope>NUCLEOTIDE SEQUENCE [LARGE SCALE GENOMIC DNA]</scope>
    <source>
        <strain evidence="2 3">TRM65318</strain>
    </source>
</reference>
<evidence type="ECO:0000313" key="3">
    <source>
        <dbReference type="Proteomes" id="UP000625527"/>
    </source>
</evidence>
<dbReference type="Gene3D" id="1.10.260.40">
    <property type="entry name" value="lambda repressor-like DNA-binding domains"/>
    <property type="match status" value="1"/>
</dbReference>
<feature type="domain" description="HTH cro/C1-type" evidence="1">
    <location>
        <begin position="9"/>
        <end position="64"/>
    </location>
</feature>
<dbReference type="Proteomes" id="UP000625527">
    <property type="component" value="Unassembled WGS sequence"/>
</dbReference>
<dbReference type="RefSeq" id="WP_192862719.1">
    <property type="nucleotide sequence ID" value="NZ_JADAQT010000078.1"/>
</dbReference>